<name>A0A072PBV8_9EURO</name>
<dbReference type="PANTHER" id="PTHR43791:SF85">
    <property type="entry name" value="TRANSPORTER, PUTATIVE (AFU_ORTHOLOGUE AFUA_6G00710)-RELATED"/>
    <property type="match status" value="1"/>
</dbReference>
<dbReference type="GeneID" id="25281852"/>
<evidence type="ECO:0000313" key="7">
    <source>
        <dbReference type="Proteomes" id="UP000027920"/>
    </source>
</evidence>
<keyword evidence="7" id="KW-1185">Reference proteome</keyword>
<keyword evidence="2" id="KW-0813">Transport</keyword>
<dbReference type="Proteomes" id="UP000027920">
    <property type="component" value="Unassembled WGS sequence"/>
</dbReference>
<keyword evidence="5" id="KW-0472">Membrane</keyword>
<keyword evidence="4" id="KW-1133">Transmembrane helix</keyword>
<dbReference type="EMBL" id="AMGV01000005">
    <property type="protein sequence ID" value="KEF56748.1"/>
    <property type="molecule type" value="Genomic_DNA"/>
</dbReference>
<reference evidence="6 7" key="1">
    <citation type="submission" date="2013-03" db="EMBL/GenBank/DDBJ databases">
        <title>The Genome Sequence of Exophiala aquamarina CBS 119918.</title>
        <authorList>
            <consortium name="The Broad Institute Genomics Platform"/>
            <person name="Cuomo C."/>
            <person name="de Hoog S."/>
            <person name="Gorbushina A."/>
            <person name="Walker B."/>
            <person name="Young S.K."/>
            <person name="Zeng Q."/>
            <person name="Gargeya S."/>
            <person name="Fitzgerald M."/>
            <person name="Haas B."/>
            <person name="Abouelleil A."/>
            <person name="Allen A.W."/>
            <person name="Alvarado L."/>
            <person name="Arachchi H.M."/>
            <person name="Berlin A.M."/>
            <person name="Chapman S.B."/>
            <person name="Gainer-Dewar J."/>
            <person name="Goldberg J."/>
            <person name="Griggs A."/>
            <person name="Gujja S."/>
            <person name="Hansen M."/>
            <person name="Howarth C."/>
            <person name="Imamovic A."/>
            <person name="Ireland A."/>
            <person name="Larimer J."/>
            <person name="McCowan C."/>
            <person name="Murphy C."/>
            <person name="Pearson M."/>
            <person name="Poon T.W."/>
            <person name="Priest M."/>
            <person name="Roberts A."/>
            <person name="Saif S."/>
            <person name="Shea T."/>
            <person name="Sisk P."/>
            <person name="Sykes S."/>
            <person name="Wortman J."/>
            <person name="Nusbaum C."/>
            <person name="Birren B."/>
        </authorList>
    </citation>
    <scope>NUCLEOTIDE SEQUENCE [LARGE SCALE GENOMIC DNA]</scope>
    <source>
        <strain evidence="6 7">CBS 119918</strain>
    </source>
</reference>
<accession>A0A072PBV8</accession>
<comment type="subcellular location">
    <subcellularLocation>
        <location evidence="1">Membrane</location>
        <topology evidence="1">Multi-pass membrane protein</topology>
    </subcellularLocation>
</comment>
<evidence type="ECO:0000313" key="6">
    <source>
        <dbReference type="EMBL" id="KEF56748.1"/>
    </source>
</evidence>
<dbReference type="AlphaFoldDB" id="A0A072PBV8"/>
<keyword evidence="3" id="KW-0812">Transmembrane</keyword>
<dbReference type="VEuPathDB" id="FungiDB:A1O9_06938"/>
<evidence type="ECO:0000256" key="3">
    <source>
        <dbReference type="ARBA" id="ARBA00022692"/>
    </source>
</evidence>
<evidence type="ECO:0008006" key="8">
    <source>
        <dbReference type="Google" id="ProtNLM"/>
    </source>
</evidence>
<sequence length="162" mass="18049">MDFGGASSTLLGAFREDIGRFDFQIWCIFAECWIRGSESTEHRAHCDERTLAETDASNIPDGSIDTKNTVEHYEVANTDAGIDREELGDDVNRPSPSAAAELVAFDRKILTKLDDLIVPLMATLYLLVFVDRTNIGNARVAGLQRDLGLTDHQYKTRILTED</sequence>
<organism evidence="6 7">
    <name type="scientific">Exophiala aquamarina CBS 119918</name>
    <dbReference type="NCBI Taxonomy" id="1182545"/>
    <lineage>
        <taxon>Eukaryota</taxon>
        <taxon>Fungi</taxon>
        <taxon>Dikarya</taxon>
        <taxon>Ascomycota</taxon>
        <taxon>Pezizomycotina</taxon>
        <taxon>Eurotiomycetes</taxon>
        <taxon>Chaetothyriomycetidae</taxon>
        <taxon>Chaetothyriales</taxon>
        <taxon>Herpotrichiellaceae</taxon>
        <taxon>Exophiala</taxon>
    </lineage>
</organism>
<evidence type="ECO:0000256" key="4">
    <source>
        <dbReference type="ARBA" id="ARBA00022989"/>
    </source>
</evidence>
<protein>
    <recommendedName>
        <fullName evidence="8">Major facilitator superfamily (MFS) profile domain-containing protein</fullName>
    </recommendedName>
</protein>
<dbReference type="RefSeq" id="XP_013259338.1">
    <property type="nucleotide sequence ID" value="XM_013403884.1"/>
</dbReference>
<dbReference type="GO" id="GO:0016020">
    <property type="term" value="C:membrane"/>
    <property type="evidence" value="ECO:0007669"/>
    <property type="project" value="UniProtKB-SubCell"/>
</dbReference>
<dbReference type="HOGENOM" id="CLU_1635399_0_0_1"/>
<gene>
    <name evidence="6" type="ORF">A1O9_06938</name>
</gene>
<evidence type="ECO:0000256" key="5">
    <source>
        <dbReference type="ARBA" id="ARBA00023136"/>
    </source>
</evidence>
<evidence type="ECO:0000256" key="1">
    <source>
        <dbReference type="ARBA" id="ARBA00004141"/>
    </source>
</evidence>
<comment type="caution">
    <text evidence="6">The sequence shown here is derived from an EMBL/GenBank/DDBJ whole genome shotgun (WGS) entry which is preliminary data.</text>
</comment>
<dbReference type="OrthoDB" id="4128519at2759"/>
<dbReference type="PANTHER" id="PTHR43791">
    <property type="entry name" value="PERMEASE-RELATED"/>
    <property type="match status" value="1"/>
</dbReference>
<dbReference type="GO" id="GO:0022857">
    <property type="term" value="F:transmembrane transporter activity"/>
    <property type="evidence" value="ECO:0007669"/>
    <property type="project" value="TreeGrafter"/>
</dbReference>
<proteinExistence type="predicted"/>
<evidence type="ECO:0000256" key="2">
    <source>
        <dbReference type="ARBA" id="ARBA00022448"/>
    </source>
</evidence>